<evidence type="ECO:0000313" key="1">
    <source>
        <dbReference type="EMBL" id="GAG53358.1"/>
    </source>
</evidence>
<accession>X0YYM6</accession>
<reference evidence="1" key="1">
    <citation type="journal article" date="2014" name="Front. Microbiol.">
        <title>High frequency of phylogenetically diverse reductive dehalogenase-homologous genes in deep subseafloor sedimentary metagenomes.</title>
        <authorList>
            <person name="Kawai M."/>
            <person name="Futagami T."/>
            <person name="Toyoda A."/>
            <person name="Takaki Y."/>
            <person name="Nishi S."/>
            <person name="Hori S."/>
            <person name="Arai W."/>
            <person name="Tsubouchi T."/>
            <person name="Morono Y."/>
            <person name="Uchiyama I."/>
            <person name="Ito T."/>
            <person name="Fujiyama A."/>
            <person name="Inagaki F."/>
            <person name="Takami H."/>
        </authorList>
    </citation>
    <scope>NUCLEOTIDE SEQUENCE</scope>
    <source>
        <strain evidence="1">Expedition CK06-06</strain>
    </source>
</reference>
<feature type="non-terminal residue" evidence="1">
    <location>
        <position position="223"/>
    </location>
</feature>
<name>X0YYM6_9ZZZZ</name>
<dbReference type="AlphaFoldDB" id="X0YYM6"/>
<dbReference type="Pfam" id="PF13479">
    <property type="entry name" value="AAA_24"/>
    <property type="match status" value="1"/>
</dbReference>
<sequence length="223" mass="24408">MATATLHLPGEETVRRSALILGAPGSGKTRLAGTWPHPLFVDLENGAASATSGGATRIVVATEKSTLTTVRNIIDRVKKGAFSKGLTTFEYDSKMLKIGTVVIDPLDVVQQACKQFDVLKGSRSKMEWDDWDTILNLMLPLILDLNSLPVHTVVISHVKRKEGKKTKRGDNLPGFMEAAMQGSLRSQLPGWFDVVLHILVNDEGERGVLISPRTHQGYRILAK</sequence>
<dbReference type="EMBL" id="BARS01052460">
    <property type="protein sequence ID" value="GAG53358.1"/>
    <property type="molecule type" value="Genomic_DNA"/>
</dbReference>
<comment type="caution">
    <text evidence="1">The sequence shown here is derived from an EMBL/GenBank/DDBJ whole genome shotgun (WGS) entry which is preliminary data.</text>
</comment>
<proteinExistence type="predicted"/>
<protein>
    <submittedName>
        <fullName evidence="1">Uncharacterized protein</fullName>
    </submittedName>
</protein>
<gene>
    <name evidence="1" type="ORF">S01H1_77989</name>
</gene>
<organism evidence="1">
    <name type="scientific">marine sediment metagenome</name>
    <dbReference type="NCBI Taxonomy" id="412755"/>
    <lineage>
        <taxon>unclassified sequences</taxon>
        <taxon>metagenomes</taxon>
        <taxon>ecological metagenomes</taxon>
    </lineage>
</organism>